<proteinExistence type="predicted"/>
<dbReference type="AlphaFoldDB" id="A0A544W8J2"/>
<reference evidence="2 3" key="1">
    <citation type="submission" date="2018-10" db="EMBL/GenBank/DDBJ databases">
        <title>Draft genome of Mycobacterium hodleri strain B.</title>
        <authorList>
            <person name="Amande T.J."/>
            <person name="Mcgenity T.J."/>
        </authorList>
    </citation>
    <scope>NUCLEOTIDE SEQUENCE [LARGE SCALE GENOMIC DNA]</scope>
    <source>
        <strain evidence="2 3">B</strain>
    </source>
</reference>
<dbReference type="RefSeq" id="WP_142549884.1">
    <property type="nucleotide sequence ID" value="NZ_VIFX01000001.1"/>
</dbReference>
<dbReference type="Proteomes" id="UP000315759">
    <property type="component" value="Unassembled WGS sequence"/>
</dbReference>
<comment type="caution">
    <text evidence="2">The sequence shown here is derived from an EMBL/GenBank/DDBJ whole genome shotgun (WGS) entry which is preliminary data.</text>
</comment>
<dbReference type="InterPro" id="IPR046538">
    <property type="entry name" value="DUF6603"/>
</dbReference>
<keyword evidence="3" id="KW-1185">Reference proteome</keyword>
<evidence type="ECO:0000313" key="3">
    <source>
        <dbReference type="Proteomes" id="UP000315759"/>
    </source>
</evidence>
<gene>
    <name evidence="2" type="ORF">D8S82_00725</name>
</gene>
<feature type="domain" description="DUF6603" evidence="1">
    <location>
        <begin position="290"/>
        <end position="833"/>
    </location>
</feature>
<dbReference type="EMBL" id="VIFX01000001">
    <property type="protein sequence ID" value="TQR88564.1"/>
    <property type="molecule type" value="Genomic_DNA"/>
</dbReference>
<accession>A0A544W8J2</accession>
<name>A0A544W8J2_9MYCO</name>
<dbReference type="Pfam" id="PF20248">
    <property type="entry name" value="DUF6603"/>
    <property type="match status" value="1"/>
</dbReference>
<sequence>MNGQRLWATVVDQLRSYVDANVRTLLAQLQPMTSTLTADPALPDGRLLSVVEPPAGTPLTDLVRQMAGELTVNSQIRVQFWRREPTADLGLAVVLRHPVTPTRMAIAAVTPAGVDDPIFDVVITPGEPLAFTATNDPWTATTTVATPEGWEATSGGGHVSGPPRGALTIRAERRRNHTVGMVGGPGLSIDGFAIGLSATQNGATTVQLDLHGLKVSVLPEGVAKLVGATPGEVSESTARQPEPITLVADHVSGMRFASGGLSVGLPVRFTAGGLQGRGTTLTLATDDGVKVEVTTALTATLPGLPLTAMISGAGFGLPVVFEGADPPKLGLGTVPIDPATIGVDLRLPPVSGGGTLVKMADGYAGAISADLGIIAVQAVAQFRPPSQTRPVTSFLVMFGVVFPPPGIQLSFGFALDAIGGLVGVNHRVDVTELRQLVSDGHADRVLFPDDLVQRADEVVGALSKCFPPARGRFVIAPMVRITWGGRMVSLSGALILELPAPVRATILGRLLVALPDPVVPLVKLQASVLGRFDPAIPEMELLVSLTGSYIVGLVVEGEIYLLVRGGDSPEFVLSAGGFHPRYQRPAGVPALRRLAIDLAPGAGYGMHIEAYLALTSTSVQFGGRLQLEAMVAGCGIEGWLGLDALFRFEPTFCFSVQIRAGVAVRAFGYRLASVALAFTLEGPAPWHAFGYGSVSVLFWDASLDFDISWGSRPALNQAIDDDRILADLSTAVAQPKAWLAERPQTERTGLTFTAEAVGLMADGQLVHPDASVRFTQNVIPLDVVFSRYSRHPVAEQNWSIAAIKLGAGPPQKVEQLNVLETFVRGEFFALSDEEQLTAPSAVTHASGATISNDGFDIGPGHRVDDGFETAYKPKQEDEKWRQWPSLLEVESAHAWLAVDRLNRWRVGAGDAAVRVVSPGLRAATGGGIVMRTLDAVVGTTEMPADIPVATPFTTDPWQVIQDQQHAAPGAPRLLESWETA</sequence>
<organism evidence="2 3">
    <name type="scientific">Mycolicibacterium hodleri</name>
    <dbReference type="NCBI Taxonomy" id="49897"/>
    <lineage>
        <taxon>Bacteria</taxon>
        <taxon>Bacillati</taxon>
        <taxon>Actinomycetota</taxon>
        <taxon>Actinomycetes</taxon>
        <taxon>Mycobacteriales</taxon>
        <taxon>Mycobacteriaceae</taxon>
        <taxon>Mycolicibacterium</taxon>
    </lineage>
</organism>
<protein>
    <recommendedName>
        <fullName evidence="1">DUF6603 domain-containing protein</fullName>
    </recommendedName>
</protein>
<evidence type="ECO:0000313" key="2">
    <source>
        <dbReference type="EMBL" id="TQR88564.1"/>
    </source>
</evidence>
<evidence type="ECO:0000259" key="1">
    <source>
        <dbReference type="Pfam" id="PF20248"/>
    </source>
</evidence>